<reference evidence="6" key="1">
    <citation type="submission" date="2021-02" db="EMBL/GenBank/DDBJ databases">
        <title>Comparative genomics reveals that relaxation of natural selection precedes convergent phenotypic evolution of cavefish.</title>
        <authorList>
            <person name="Peng Z."/>
        </authorList>
    </citation>
    <scope>NUCLEOTIDE SEQUENCE</scope>
    <source>
        <tissue evidence="6">Muscle</tissue>
    </source>
</reference>
<dbReference type="Gene3D" id="4.10.40.30">
    <property type="entry name" value="CART, C-terminal domain"/>
    <property type="match status" value="1"/>
</dbReference>
<evidence type="ECO:0000256" key="5">
    <source>
        <dbReference type="SAM" id="SignalP"/>
    </source>
</evidence>
<proteinExistence type="inferred from homology"/>
<comment type="similarity">
    <text evidence="2">Belongs to the CART family.</text>
</comment>
<keyword evidence="3" id="KW-0964">Secreted</keyword>
<feature type="signal peptide" evidence="5">
    <location>
        <begin position="1"/>
        <end position="21"/>
    </location>
</feature>
<dbReference type="InterPro" id="IPR009106">
    <property type="entry name" value="CART"/>
</dbReference>
<feature type="chain" id="PRO_5040853501" evidence="5">
    <location>
        <begin position="22"/>
        <end position="101"/>
    </location>
</feature>
<organism evidence="6 7">
    <name type="scientific">Triplophysa rosa</name>
    <name type="common">Cave loach</name>
    <dbReference type="NCBI Taxonomy" id="992332"/>
    <lineage>
        <taxon>Eukaryota</taxon>
        <taxon>Metazoa</taxon>
        <taxon>Chordata</taxon>
        <taxon>Craniata</taxon>
        <taxon>Vertebrata</taxon>
        <taxon>Euteleostomi</taxon>
        <taxon>Actinopterygii</taxon>
        <taxon>Neopterygii</taxon>
        <taxon>Teleostei</taxon>
        <taxon>Ostariophysi</taxon>
        <taxon>Cypriniformes</taxon>
        <taxon>Nemacheilidae</taxon>
        <taxon>Triplophysa</taxon>
    </lineage>
</organism>
<accession>A0A9W7X6T6</accession>
<comment type="subcellular location">
    <subcellularLocation>
        <location evidence="1">Secreted</location>
    </subcellularLocation>
</comment>
<dbReference type="GO" id="GO:0005615">
    <property type="term" value="C:extracellular space"/>
    <property type="evidence" value="ECO:0007669"/>
    <property type="project" value="InterPro"/>
</dbReference>
<dbReference type="GO" id="GO:0005184">
    <property type="term" value="F:neuropeptide hormone activity"/>
    <property type="evidence" value="ECO:0007669"/>
    <property type="project" value="InterPro"/>
</dbReference>
<name>A0A9W7X6T6_TRIRA</name>
<dbReference type="GO" id="GO:0043410">
    <property type="term" value="P:positive regulation of MAPK cascade"/>
    <property type="evidence" value="ECO:0007669"/>
    <property type="project" value="InterPro"/>
</dbReference>
<dbReference type="InterPro" id="IPR036722">
    <property type="entry name" value="CART_C_sf"/>
</dbReference>
<keyword evidence="7" id="KW-1185">Reference proteome</keyword>
<keyword evidence="5" id="KW-0732">Signal</keyword>
<dbReference type="GO" id="GO:0008343">
    <property type="term" value="P:adult feeding behavior"/>
    <property type="evidence" value="ECO:0007669"/>
    <property type="project" value="InterPro"/>
</dbReference>
<sequence length="101" mass="10772">MENSGILIGLMIVGLFAVISSGEVSQELSSDNTQLSQQDVQTDFFDAMGALLGRYAPSTEKRGIPQCAVGSRCAMRMGARFGKLWECGGGSNCNSFLLKCI</sequence>
<dbReference type="OrthoDB" id="9929886at2759"/>
<dbReference type="SUPFAM" id="SSF64546">
    <property type="entry name" value="Satiety factor CART (cocaine and amphetamine regulated transcript)"/>
    <property type="match status" value="1"/>
</dbReference>
<protein>
    <submittedName>
        <fullName evidence="6">Cocaine- and amphetamine-regulated transcript protein-like</fullName>
    </submittedName>
</protein>
<evidence type="ECO:0000313" key="7">
    <source>
        <dbReference type="Proteomes" id="UP001059041"/>
    </source>
</evidence>
<keyword evidence="4" id="KW-1015">Disulfide bond</keyword>
<dbReference type="Proteomes" id="UP001059041">
    <property type="component" value="Linkage Group LG1"/>
</dbReference>
<dbReference type="PANTHER" id="PTHR16655">
    <property type="entry name" value="COCAINE AND AMPHETAMINE REGULATED TRANSCRIPT PROTEIN"/>
    <property type="match status" value="1"/>
</dbReference>
<dbReference type="Pfam" id="PF06373">
    <property type="entry name" value="CART"/>
    <property type="match status" value="1"/>
</dbReference>
<dbReference type="PANTHER" id="PTHR16655:SF2">
    <property type="entry name" value="COCAINE- AND AMPHETAMINE-REGULATED TRANSCRIPT PROTEIN-LIKE"/>
    <property type="match status" value="1"/>
</dbReference>
<gene>
    <name evidence="6" type="ORF">IRJ41_024048</name>
</gene>
<dbReference type="AlphaFoldDB" id="A0A9W7X6T6"/>
<comment type="caution">
    <text evidence="6">The sequence shown here is derived from an EMBL/GenBank/DDBJ whole genome shotgun (WGS) entry which is preliminary data.</text>
</comment>
<dbReference type="EMBL" id="JAFHDT010000001">
    <property type="protein sequence ID" value="KAI7814789.1"/>
    <property type="molecule type" value="Genomic_DNA"/>
</dbReference>
<dbReference type="GO" id="GO:0032099">
    <property type="term" value="P:negative regulation of appetite"/>
    <property type="evidence" value="ECO:0007669"/>
    <property type="project" value="InterPro"/>
</dbReference>
<evidence type="ECO:0000256" key="4">
    <source>
        <dbReference type="ARBA" id="ARBA00023157"/>
    </source>
</evidence>
<evidence type="ECO:0000313" key="6">
    <source>
        <dbReference type="EMBL" id="KAI7814789.1"/>
    </source>
</evidence>
<evidence type="ECO:0000256" key="1">
    <source>
        <dbReference type="ARBA" id="ARBA00004613"/>
    </source>
</evidence>
<evidence type="ECO:0000256" key="2">
    <source>
        <dbReference type="ARBA" id="ARBA00005294"/>
    </source>
</evidence>
<evidence type="ECO:0000256" key="3">
    <source>
        <dbReference type="ARBA" id="ARBA00022525"/>
    </source>
</evidence>
<dbReference type="GO" id="GO:0009267">
    <property type="term" value="P:cellular response to starvation"/>
    <property type="evidence" value="ECO:0007669"/>
    <property type="project" value="InterPro"/>
</dbReference>
<dbReference type="GO" id="GO:0007186">
    <property type="term" value="P:G protein-coupled receptor signaling pathway"/>
    <property type="evidence" value="ECO:0007669"/>
    <property type="project" value="InterPro"/>
</dbReference>